<evidence type="ECO:0000256" key="2">
    <source>
        <dbReference type="ARBA" id="ARBA00022980"/>
    </source>
</evidence>
<evidence type="ECO:0000313" key="7">
    <source>
        <dbReference type="Proteomes" id="UP000427906"/>
    </source>
</evidence>
<dbReference type="Gene3D" id="2.20.150.30">
    <property type="match status" value="1"/>
</dbReference>
<evidence type="ECO:0000256" key="1">
    <source>
        <dbReference type="ARBA" id="ARBA00008760"/>
    </source>
</evidence>
<dbReference type="SUPFAM" id="SSF143800">
    <property type="entry name" value="L28p-like"/>
    <property type="match status" value="1"/>
</dbReference>
<dbReference type="InterPro" id="IPR034704">
    <property type="entry name" value="Ribosomal_bL28/bL31-like_sf"/>
</dbReference>
<evidence type="ECO:0000256" key="3">
    <source>
        <dbReference type="ARBA" id="ARBA00023274"/>
    </source>
</evidence>
<dbReference type="EMBL" id="AP021874">
    <property type="protein sequence ID" value="BBO69125.1"/>
    <property type="molecule type" value="Genomic_DNA"/>
</dbReference>
<dbReference type="InterPro" id="IPR026569">
    <property type="entry name" value="Ribosomal_bL28"/>
</dbReference>
<reference evidence="6 7" key="1">
    <citation type="submission" date="2019-11" db="EMBL/GenBank/DDBJ databases">
        <title>Comparative genomics of hydrocarbon-degrading Desulfosarcina strains.</title>
        <authorList>
            <person name="Watanabe M."/>
            <person name="Kojima H."/>
            <person name="Fukui M."/>
        </authorList>
    </citation>
    <scope>NUCLEOTIDE SEQUENCE [LARGE SCALE GENOMIC DNA]</scope>
    <source>
        <strain evidence="6 7">PL12</strain>
    </source>
</reference>
<dbReference type="Proteomes" id="UP000427906">
    <property type="component" value="Chromosome"/>
</dbReference>
<dbReference type="NCBIfam" id="TIGR00009">
    <property type="entry name" value="L28"/>
    <property type="match status" value="1"/>
</dbReference>
<keyword evidence="3 5" id="KW-0687">Ribonucleoprotein</keyword>
<comment type="similarity">
    <text evidence="1 5">Belongs to the bacterial ribosomal protein bL28 family.</text>
</comment>
<evidence type="ECO:0000256" key="4">
    <source>
        <dbReference type="ARBA" id="ARBA00035174"/>
    </source>
</evidence>
<dbReference type="RefSeq" id="WP_155317204.1">
    <property type="nucleotide sequence ID" value="NZ_AP021874.1"/>
</dbReference>
<dbReference type="GO" id="GO:1990904">
    <property type="term" value="C:ribonucleoprotein complex"/>
    <property type="evidence" value="ECO:0007669"/>
    <property type="project" value="UniProtKB-KW"/>
</dbReference>
<dbReference type="InterPro" id="IPR050096">
    <property type="entry name" value="Bacterial_rp_bL28"/>
</dbReference>
<dbReference type="InterPro" id="IPR037147">
    <property type="entry name" value="Ribosomal_bL28_sf"/>
</dbReference>
<dbReference type="HAMAP" id="MF_00373">
    <property type="entry name" value="Ribosomal_bL28"/>
    <property type="match status" value="1"/>
</dbReference>
<protein>
    <recommendedName>
        <fullName evidence="4 5">Large ribosomal subunit protein bL28</fullName>
    </recommendedName>
</protein>
<proteinExistence type="inferred from homology"/>
<evidence type="ECO:0000256" key="5">
    <source>
        <dbReference type="HAMAP-Rule" id="MF_00373"/>
    </source>
</evidence>
<dbReference type="GO" id="GO:0006412">
    <property type="term" value="P:translation"/>
    <property type="evidence" value="ECO:0007669"/>
    <property type="project" value="UniProtKB-UniRule"/>
</dbReference>
<dbReference type="GO" id="GO:0003735">
    <property type="term" value="F:structural constituent of ribosome"/>
    <property type="evidence" value="ECO:0007669"/>
    <property type="project" value="InterPro"/>
</dbReference>
<accession>A0A5K7YL35</accession>
<dbReference type="AlphaFoldDB" id="A0A5K7YL35"/>
<dbReference type="KEGG" id="dalk:DSCA_30550"/>
<keyword evidence="7" id="KW-1185">Reference proteome</keyword>
<name>A0A5K7YL35_9BACT</name>
<keyword evidence="2 5" id="KW-0689">Ribosomal protein</keyword>
<dbReference type="OrthoDB" id="9805609at2"/>
<dbReference type="Pfam" id="PF00830">
    <property type="entry name" value="Ribosomal_L28"/>
    <property type="match status" value="1"/>
</dbReference>
<dbReference type="InterPro" id="IPR001383">
    <property type="entry name" value="Ribosomal_bL28_bact-type"/>
</dbReference>
<sequence length="63" mass="7014">MSKMCEICGKKPMVGSNISHAHNITKRRFNPNLQSVRALYKGRVKKMVVCTQCIKSGHVVKAA</sequence>
<dbReference type="PANTHER" id="PTHR39080:SF1">
    <property type="entry name" value="LARGE RIBOSOMAL SUBUNIT PROTEIN BL28A"/>
    <property type="match status" value="1"/>
</dbReference>
<evidence type="ECO:0000313" key="6">
    <source>
        <dbReference type="EMBL" id="BBO69125.1"/>
    </source>
</evidence>
<organism evidence="6 7">
    <name type="scientific">Desulfosarcina alkanivorans</name>
    <dbReference type="NCBI Taxonomy" id="571177"/>
    <lineage>
        <taxon>Bacteria</taxon>
        <taxon>Pseudomonadati</taxon>
        <taxon>Thermodesulfobacteriota</taxon>
        <taxon>Desulfobacteria</taxon>
        <taxon>Desulfobacterales</taxon>
        <taxon>Desulfosarcinaceae</taxon>
        <taxon>Desulfosarcina</taxon>
    </lineage>
</organism>
<dbReference type="Gene3D" id="2.30.170.40">
    <property type="entry name" value="Ribosomal protein L28/L24"/>
    <property type="match status" value="1"/>
</dbReference>
<dbReference type="PANTHER" id="PTHR39080">
    <property type="entry name" value="50S RIBOSOMAL PROTEIN L28"/>
    <property type="match status" value="1"/>
</dbReference>
<dbReference type="GO" id="GO:0005840">
    <property type="term" value="C:ribosome"/>
    <property type="evidence" value="ECO:0007669"/>
    <property type="project" value="UniProtKB-KW"/>
</dbReference>
<gene>
    <name evidence="5 6" type="primary">rpmB</name>
    <name evidence="6" type="ORF">DSCA_30550</name>
</gene>